<dbReference type="PANTHER" id="PTHR13510:SF44">
    <property type="entry name" value="RABENOSYN-5"/>
    <property type="match status" value="1"/>
</dbReference>
<dbReference type="GO" id="GO:0008270">
    <property type="term" value="F:zinc ion binding"/>
    <property type="evidence" value="ECO:0007669"/>
    <property type="project" value="UniProtKB-KW"/>
</dbReference>
<keyword evidence="1" id="KW-0479">Metal-binding</keyword>
<evidence type="ECO:0000259" key="5">
    <source>
        <dbReference type="PROSITE" id="PS50157"/>
    </source>
</evidence>
<organism evidence="7 8">
    <name type="scientific">Cercopithifilaria johnstoni</name>
    <dbReference type="NCBI Taxonomy" id="2874296"/>
    <lineage>
        <taxon>Eukaryota</taxon>
        <taxon>Metazoa</taxon>
        <taxon>Ecdysozoa</taxon>
        <taxon>Nematoda</taxon>
        <taxon>Chromadorea</taxon>
        <taxon>Rhabditida</taxon>
        <taxon>Spirurina</taxon>
        <taxon>Spiruromorpha</taxon>
        <taxon>Filarioidea</taxon>
        <taxon>Onchocercidae</taxon>
        <taxon>Cercopithifilaria</taxon>
    </lineage>
</organism>
<dbReference type="InterPro" id="IPR052727">
    <property type="entry name" value="Rab4/Rab5_effector"/>
</dbReference>
<dbReference type="SMART" id="SM00064">
    <property type="entry name" value="FYVE"/>
    <property type="match status" value="1"/>
</dbReference>
<dbReference type="PANTHER" id="PTHR13510">
    <property type="entry name" value="FYVE-FINGER-CONTAINING RAB5 EFFECTOR PROTEIN RABENOSYN-5-RELATED"/>
    <property type="match status" value="1"/>
</dbReference>
<dbReference type="InterPro" id="IPR021565">
    <property type="entry name" value="Rbsn_Rab-bd"/>
</dbReference>
<evidence type="ECO:0008006" key="9">
    <source>
        <dbReference type="Google" id="ProtNLM"/>
    </source>
</evidence>
<dbReference type="Proteomes" id="UP000746747">
    <property type="component" value="Unassembled WGS sequence"/>
</dbReference>
<keyword evidence="2 4" id="KW-0863">Zinc-finger</keyword>
<dbReference type="EMBL" id="CAKAEH010001194">
    <property type="protein sequence ID" value="CAG9533098.1"/>
    <property type="molecule type" value="Genomic_DNA"/>
</dbReference>
<evidence type="ECO:0000256" key="2">
    <source>
        <dbReference type="ARBA" id="ARBA00022771"/>
    </source>
</evidence>
<keyword evidence="3" id="KW-0862">Zinc</keyword>
<keyword evidence="8" id="KW-1185">Reference proteome</keyword>
<dbReference type="Pfam" id="PF01363">
    <property type="entry name" value="FYVE"/>
    <property type="match status" value="1"/>
</dbReference>
<dbReference type="OrthoDB" id="166134at2759"/>
<evidence type="ECO:0000256" key="4">
    <source>
        <dbReference type="PROSITE-ProRule" id="PRU00042"/>
    </source>
</evidence>
<reference evidence="7" key="1">
    <citation type="submission" date="2021-09" db="EMBL/GenBank/DDBJ databases">
        <authorList>
            <consortium name="Pathogen Informatics"/>
        </authorList>
    </citation>
    <scope>NUCLEOTIDE SEQUENCE</scope>
</reference>
<evidence type="ECO:0000256" key="3">
    <source>
        <dbReference type="ARBA" id="ARBA00022833"/>
    </source>
</evidence>
<dbReference type="InterPro" id="IPR013087">
    <property type="entry name" value="Znf_C2H2_type"/>
</dbReference>
<gene>
    <name evidence="7" type="ORF">CJOHNSTONI_LOCUS3354</name>
</gene>
<dbReference type="SUPFAM" id="SSF57903">
    <property type="entry name" value="FYVE/PHD zinc finger"/>
    <property type="match status" value="1"/>
</dbReference>
<dbReference type="InterPro" id="IPR017455">
    <property type="entry name" value="Znf_FYVE-rel"/>
</dbReference>
<comment type="caution">
    <text evidence="7">The sequence shown here is derived from an EMBL/GenBank/DDBJ whole genome shotgun (WGS) entry which is preliminary data.</text>
</comment>
<dbReference type="InterPro" id="IPR036531">
    <property type="entry name" value="Rbsn_Rab-bd_sf"/>
</dbReference>
<dbReference type="PROSITE" id="PS50178">
    <property type="entry name" value="ZF_FYVE"/>
    <property type="match status" value="1"/>
</dbReference>
<feature type="domain" description="C2H2-type" evidence="5">
    <location>
        <begin position="87"/>
        <end position="115"/>
    </location>
</feature>
<dbReference type="AlphaFoldDB" id="A0A8J2Q2F6"/>
<proteinExistence type="predicted"/>
<dbReference type="InterPro" id="IPR011011">
    <property type="entry name" value="Znf_FYVE_PHD"/>
</dbReference>
<dbReference type="Gene3D" id="3.30.40.10">
    <property type="entry name" value="Zinc/RING finger domain, C3HC4 (zinc finger)"/>
    <property type="match status" value="1"/>
</dbReference>
<evidence type="ECO:0000313" key="7">
    <source>
        <dbReference type="EMBL" id="CAG9533098.1"/>
    </source>
</evidence>
<dbReference type="PROSITE" id="PS00028">
    <property type="entry name" value="ZINC_FINGER_C2H2_1"/>
    <property type="match status" value="1"/>
</dbReference>
<dbReference type="InterPro" id="IPR000306">
    <property type="entry name" value="Znf_FYVE"/>
</dbReference>
<protein>
    <recommendedName>
        <fullName evidence="9">Rabenosyn-5</fullName>
    </recommendedName>
</protein>
<dbReference type="InterPro" id="IPR013083">
    <property type="entry name" value="Znf_RING/FYVE/PHD"/>
</dbReference>
<sequence>MFDTSNREQFHESFMHYSNFKSTTVGEFNVHLIHAGQTFFLSIAKLTNPTTQPFFILFEWGVRSITLVMDMSNDDTYDLGGAFRQGFLCPFCMQDLGDLTTLHAHVKKYHPKSTPADYPLDHIKGIFDKAKQKISHIDASFLITSSGNGGAAIASRSVCNTASDCVEEPHSAHTFTFLQDLGITRNHTDFYLKCRSPCMNDAAVKTNSLIIRLDKLINQCPFDPSKRKAFEREVVSWVTDRDVMKCRTCAMKFSLTRRRHHCRLCGEIMCHACSKFLSFADARKLTNPAFAAQLLEEINNSETNIPEEQLSRLSRSMSVAEVIKQAVSSESLQSVRLKSEKLFSSTLSLVKRDGTEISLSSLLQQDENEHLRICAECKILLDVRNEKMEMLTSPPMLVVLYERLCSLFRDAQKLASSYARISESLRRGETMYTLHSAVQLRSRLTQLQKEIDSVSSRVETHPATEGNTSERCIPREQIIRKNIRDFSLQVLQGLVMQMNLHPSEDRYNELQEKRRADIKHRIEMERKRNVFILKPSTSNPGFGSHLNETEMVQQNSNNCLKESVSFSGVVSDCGDYGWTPSRVLLHTNPFIEEEDKADPLQEQVLIIKGYLKQAVEDRRLEEVEILERNLYDLEHEIKKLNKNTSSVQ</sequence>
<evidence type="ECO:0000313" key="8">
    <source>
        <dbReference type="Proteomes" id="UP000746747"/>
    </source>
</evidence>
<evidence type="ECO:0000259" key="6">
    <source>
        <dbReference type="PROSITE" id="PS50178"/>
    </source>
</evidence>
<dbReference type="PROSITE" id="PS50157">
    <property type="entry name" value="ZINC_FINGER_C2H2_2"/>
    <property type="match status" value="1"/>
</dbReference>
<name>A0A8J2Q2F6_9BILA</name>
<dbReference type="Gene3D" id="4.10.860.20">
    <property type="entry name" value="Rabenosyn, Rab binding domain"/>
    <property type="match status" value="1"/>
</dbReference>
<dbReference type="Pfam" id="PF11464">
    <property type="entry name" value="Rbsn"/>
    <property type="match status" value="1"/>
</dbReference>
<accession>A0A8J2Q2F6</accession>
<feature type="domain" description="FYVE-type" evidence="6">
    <location>
        <begin position="240"/>
        <end position="274"/>
    </location>
</feature>
<dbReference type="SUPFAM" id="SSF140125">
    <property type="entry name" value="Rabenosyn-5 Rab-binding domain-like"/>
    <property type="match status" value="1"/>
</dbReference>
<evidence type="ECO:0000256" key="1">
    <source>
        <dbReference type="ARBA" id="ARBA00022723"/>
    </source>
</evidence>